<feature type="binding site" evidence="11">
    <location>
        <position position="51"/>
    </location>
    <ligand>
        <name>[4Fe-4S] cluster</name>
        <dbReference type="ChEBI" id="CHEBI:49883"/>
    </ligand>
</feature>
<dbReference type="RefSeq" id="WP_015797797.1">
    <property type="nucleotide sequence ID" value="NC_013124.1"/>
</dbReference>
<dbReference type="GO" id="GO:0003677">
    <property type="term" value="F:DNA binding"/>
    <property type="evidence" value="ECO:0007669"/>
    <property type="project" value="UniProtKB-UniRule"/>
</dbReference>
<comment type="function">
    <text evidence="11">Acts as a transcriptional regulator. Probably redox-responsive. The apo- but not holo-form probably binds DNA.</text>
</comment>
<feature type="binding site" evidence="11">
    <location>
        <position position="57"/>
    </location>
    <ligand>
        <name>[4Fe-4S] cluster</name>
        <dbReference type="ChEBI" id="CHEBI:49883"/>
    </ligand>
</feature>
<keyword evidence="7 11" id="KW-0805">Transcription regulation</keyword>
<dbReference type="PROSITE" id="PS51674">
    <property type="entry name" value="4FE4S_WBL"/>
    <property type="match status" value="1"/>
</dbReference>
<evidence type="ECO:0000256" key="1">
    <source>
        <dbReference type="ARBA" id="ARBA00004496"/>
    </source>
</evidence>
<evidence type="ECO:0000256" key="4">
    <source>
        <dbReference type="ARBA" id="ARBA00022723"/>
    </source>
</evidence>
<evidence type="ECO:0000313" key="13">
    <source>
        <dbReference type="EMBL" id="ACU53296.1"/>
    </source>
</evidence>
<proteinExistence type="inferred from homology"/>
<keyword evidence="3 11" id="KW-0004">4Fe-4S</keyword>
<comment type="PTM">
    <text evidence="11">The Fe-S cluster can be nitrosylated by nitric oxide (NO).</text>
</comment>
<dbReference type="GO" id="GO:0047134">
    <property type="term" value="F:protein-disulfide reductase [NAD(P)H] activity"/>
    <property type="evidence" value="ECO:0007669"/>
    <property type="project" value="TreeGrafter"/>
</dbReference>
<evidence type="ECO:0000256" key="6">
    <source>
        <dbReference type="ARBA" id="ARBA00023014"/>
    </source>
</evidence>
<dbReference type="eggNOG" id="ENOG5032TCV">
    <property type="taxonomic scope" value="Bacteria"/>
</dbReference>
<evidence type="ECO:0000256" key="11">
    <source>
        <dbReference type="HAMAP-Rule" id="MF_01479"/>
    </source>
</evidence>
<evidence type="ECO:0000256" key="8">
    <source>
        <dbReference type="ARBA" id="ARBA00023125"/>
    </source>
</evidence>
<name>C7M2Q2_ACIFD</name>
<dbReference type="GO" id="GO:0045892">
    <property type="term" value="P:negative regulation of DNA-templated transcription"/>
    <property type="evidence" value="ECO:0007669"/>
    <property type="project" value="TreeGrafter"/>
</dbReference>
<dbReference type="Pfam" id="PF02467">
    <property type="entry name" value="Whib"/>
    <property type="match status" value="1"/>
</dbReference>
<dbReference type="OrthoDB" id="5192305at2"/>
<dbReference type="GO" id="GO:0046872">
    <property type="term" value="F:metal ion binding"/>
    <property type="evidence" value="ECO:0007669"/>
    <property type="project" value="UniProtKB-KW"/>
</dbReference>
<keyword evidence="11" id="KW-0963">Cytoplasm</keyword>
<keyword evidence="10 11" id="KW-0804">Transcription</keyword>
<evidence type="ECO:0000256" key="2">
    <source>
        <dbReference type="ARBA" id="ARBA00006597"/>
    </source>
</evidence>
<protein>
    <recommendedName>
        <fullName evidence="11">Transcriptional regulator WhiB</fullName>
    </recommendedName>
</protein>
<dbReference type="Proteomes" id="UP000000771">
    <property type="component" value="Chromosome"/>
</dbReference>
<keyword evidence="6 11" id="KW-0411">Iron-sulfur</keyword>
<dbReference type="InterPro" id="IPR034768">
    <property type="entry name" value="4FE4S_WBL"/>
</dbReference>
<dbReference type="PANTHER" id="PTHR38839">
    <property type="entry name" value="TRANSCRIPTIONAL REGULATOR WHID-RELATED"/>
    <property type="match status" value="1"/>
</dbReference>
<sequence length="97" mass="10676">MATERGSAPEAGALVSEPWMAFGSCRGMDPEFFFPTDGAGVVQARRVCAQCNVREQCLQFALDHRIDHGVWGGASERARRRLLSQQLSSVRAPLRDV</sequence>
<dbReference type="STRING" id="525909.Afer_0328"/>
<keyword evidence="9 11" id="KW-1015">Disulfide bond</keyword>
<comment type="subcellular location">
    <subcellularLocation>
        <location evidence="1 11">Cytoplasm</location>
    </subcellularLocation>
</comment>
<dbReference type="InterPro" id="IPR003482">
    <property type="entry name" value="Whib"/>
</dbReference>
<dbReference type="GO" id="GO:0051539">
    <property type="term" value="F:4 iron, 4 sulfur cluster binding"/>
    <property type="evidence" value="ECO:0007669"/>
    <property type="project" value="UniProtKB-UniRule"/>
</dbReference>
<keyword evidence="14" id="KW-1185">Reference proteome</keyword>
<reference evidence="13 14" key="1">
    <citation type="journal article" date="2009" name="Stand. Genomic Sci.">
        <title>Complete genome sequence of Acidimicrobium ferrooxidans type strain (ICP).</title>
        <authorList>
            <person name="Clum A."/>
            <person name="Nolan M."/>
            <person name="Lang E."/>
            <person name="Glavina Del Rio T."/>
            <person name="Tice H."/>
            <person name="Copeland A."/>
            <person name="Cheng J.F."/>
            <person name="Lucas S."/>
            <person name="Chen F."/>
            <person name="Bruce D."/>
            <person name="Goodwin L."/>
            <person name="Pitluck S."/>
            <person name="Ivanova N."/>
            <person name="Mavrommatis K."/>
            <person name="Mikhailova N."/>
            <person name="Pati A."/>
            <person name="Chen A."/>
            <person name="Palaniappan K."/>
            <person name="Goker M."/>
            <person name="Spring S."/>
            <person name="Land M."/>
            <person name="Hauser L."/>
            <person name="Chang Y.J."/>
            <person name="Jeffries C.C."/>
            <person name="Chain P."/>
            <person name="Bristow J."/>
            <person name="Eisen J.A."/>
            <person name="Markowitz V."/>
            <person name="Hugenholtz P."/>
            <person name="Kyrpides N.C."/>
            <person name="Klenk H.P."/>
            <person name="Lapidus A."/>
        </authorList>
    </citation>
    <scope>NUCLEOTIDE SEQUENCE [LARGE SCALE GENOMIC DNA]</scope>
    <source>
        <strain evidence="14">DSM 10331 / JCM 15462 / NBRC 103882 / ICP</strain>
    </source>
</reference>
<evidence type="ECO:0000256" key="10">
    <source>
        <dbReference type="ARBA" id="ARBA00023163"/>
    </source>
</evidence>
<organism evidence="13 14">
    <name type="scientific">Acidimicrobium ferrooxidans (strain DSM 10331 / JCM 15462 / NBRC 103882 / ICP)</name>
    <dbReference type="NCBI Taxonomy" id="525909"/>
    <lineage>
        <taxon>Bacteria</taxon>
        <taxon>Bacillati</taxon>
        <taxon>Actinomycetota</taxon>
        <taxon>Acidimicrobiia</taxon>
        <taxon>Acidimicrobiales</taxon>
        <taxon>Acidimicrobiaceae</taxon>
        <taxon>Acidimicrobium</taxon>
    </lineage>
</organism>
<keyword evidence="4 11" id="KW-0479">Metal-binding</keyword>
<feature type="domain" description="4Fe-4S Wbl-type" evidence="12">
    <location>
        <begin position="24"/>
        <end position="81"/>
    </location>
</feature>
<evidence type="ECO:0000259" key="12">
    <source>
        <dbReference type="PROSITE" id="PS51674"/>
    </source>
</evidence>
<gene>
    <name evidence="11" type="primary">whiB</name>
    <name evidence="13" type="ordered locus">Afer_0328</name>
</gene>
<evidence type="ECO:0000313" key="14">
    <source>
        <dbReference type="Proteomes" id="UP000000771"/>
    </source>
</evidence>
<dbReference type="EMBL" id="CP001631">
    <property type="protein sequence ID" value="ACU53296.1"/>
    <property type="molecule type" value="Genomic_DNA"/>
</dbReference>
<keyword evidence="8 11" id="KW-0238">DNA-binding</keyword>
<dbReference type="KEGG" id="afo:Afer_0328"/>
<evidence type="ECO:0000256" key="9">
    <source>
        <dbReference type="ARBA" id="ARBA00023157"/>
    </source>
</evidence>
<evidence type="ECO:0000256" key="7">
    <source>
        <dbReference type="ARBA" id="ARBA00023015"/>
    </source>
</evidence>
<dbReference type="GO" id="GO:0045454">
    <property type="term" value="P:cell redox homeostasis"/>
    <property type="evidence" value="ECO:0007669"/>
    <property type="project" value="TreeGrafter"/>
</dbReference>
<keyword evidence="5 11" id="KW-0408">Iron</keyword>
<comment type="similarity">
    <text evidence="2 11">Belongs to the WhiB family.</text>
</comment>
<accession>C7M2Q2</accession>
<dbReference type="GO" id="GO:0005737">
    <property type="term" value="C:cytoplasm"/>
    <property type="evidence" value="ECO:0007669"/>
    <property type="project" value="UniProtKB-SubCell"/>
</dbReference>
<dbReference type="HOGENOM" id="CLU_106245_6_1_11"/>
<dbReference type="GO" id="GO:0035731">
    <property type="term" value="F:dinitrosyl-iron complex binding"/>
    <property type="evidence" value="ECO:0007669"/>
    <property type="project" value="UniProtKB-UniRule"/>
</dbReference>
<feature type="binding site" evidence="11">
    <location>
        <position position="25"/>
    </location>
    <ligand>
        <name>[4Fe-4S] cluster</name>
        <dbReference type="ChEBI" id="CHEBI:49883"/>
    </ligand>
</feature>
<dbReference type="AlphaFoldDB" id="C7M2Q2"/>
<dbReference type="HAMAP" id="MF_01479">
    <property type="entry name" value="WhiB"/>
    <property type="match status" value="1"/>
</dbReference>
<evidence type="ECO:0000256" key="5">
    <source>
        <dbReference type="ARBA" id="ARBA00023004"/>
    </source>
</evidence>
<evidence type="ECO:0000256" key="3">
    <source>
        <dbReference type="ARBA" id="ARBA00022485"/>
    </source>
</evidence>
<feature type="binding site" evidence="11">
    <location>
        <position position="48"/>
    </location>
    <ligand>
        <name>[4Fe-4S] cluster</name>
        <dbReference type="ChEBI" id="CHEBI:49883"/>
    </ligand>
</feature>
<comment type="PTM">
    <text evidence="11">Upon Fe-S cluster removal intramolecular disulfide bonds are formed.</text>
</comment>
<comment type="cofactor">
    <cofactor evidence="11">
        <name>[4Fe-4S] cluster</name>
        <dbReference type="ChEBI" id="CHEBI:49883"/>
    </cofactor>
    <text evidence="11">Binds 1 [4Fe-4S] cluster per subunit. Following nitrosylation of the [4Fe-4S] cluster binds 1 [4Fe-8(NO)] cluster per subunit.</text>
</comment>